<sequence length="39" mass="5059">MKLLFNLRKKKKLLFWRLDKKRKKPRTKRKSWKECLRKT</sequence>
<name>A0A2P2L7I3_RHIMU</name>
<reference evidence="1" key="1">
    <citation type="submission" date="2018-02" db="EMBL/GenBank/DDBJ databases">
        <title>Rhizophora mucronata_Transcriptome.</title>
        <authorList>
            <person name="Meera S.P."/>
            <person name="Sreeshan A."/>
            <person name="Augustine A."/>
        </authorList>
    </citation>
    <scope>NUCLEOTIDE SEQUENCE</scope>
    <source>
        <tissue evidence="1">Leaf</tissue>
    </source>
</reference>
<evidence type="ECO:0000313" key="1">
    <source>
        <dbReference type="EMBL" id="MBX13928.1"/>
    </source>
</evidence>
<proteinExistence type="predicted"/>
<organism evidence="1">
    <name type="scientific">Rhizophora mucronata</name>
    <name type="common">Asiatic mangrove</name>
    <dbReference type="NCBI Taxonomy" id="61149"/>
    <lineage>
        <taxon>Eukaryota</taxon>
        <taxon>Viridiplantae</taxon>
        <taxon>Streptophyta</taxon>
        <taxon>Embryophyta</taxon>
        <taxon>Tracheophyta</taxon>
        <taxon>Spermatophyta</taxon>
        <taxon>Magnoliopsida</taxon>
        <taxon>eudicotyledons</taxon>
        <taxon>Gunneridae</taxon>
        <taxon>Pentapetalae</taxon>
        <taxon>rosids</taxon>
        <taxon>fabids</taxon>
        <taxon>Malpighiales</taxon>
        <taxon>Rhizophoraceae</taxon>
        <taxon>Rhizophora</taxon>
    </lineage>
</organism>
<dbReference type="AlphaFoldDB" id="A0A2P2L7I3"/>
<accession>A0A2P2L7I3</accession>
<protein>
    <submittedName>
        <fullName evidence="1">Uncharacterized protein</fullName>
    </submittedName>
</protein>
<dbReference type="EMBL" id="GGEC01033444">
    <property type="protein sequence ID" value="MBX13928.1"/>
    <property type="molecule type" value="Transcribed_RNA"/>
</dbReference>